<dbReference type="Proteomes" id="UP000290538">
    <property type="component" value="Segment"/>
</dbReference>
<proteinExistence type="predicted"/>
<evidence type="ECO:0000313" key="2">
    <source>
        <dbReference type="Proteomes" id="UP000290538"/>
    </source>
</evidence>
<name>A0A410T730_9CAUD</name>
<evidence type="ECO:0000313" key="1">
    <source>
        <dbReference type="EMBL" id="QAU04779.1"/>
    </source>
</evidence>
<dbReference type="EMBL" id="MK408758">
    <property type="protein sequence ID" value="QAU04779.1"/>
    <property type="molecule type" value="Genomic_DNA"/>
</dbReference>
<accession>A0A410T730</accession>
<organism evidence="1 2">
    <name type="scientific">Campylobacter phage CP20</name>
    <dbReference type="NCBI Taxonomy" id="2506428"/>
    <lineage>
        <taxon>Viruses</taxon>
        <taxon>Duplodnaviria</taxon>
        <taxon>Heunggongvirae</taxon>
        <taxon>Uroviricota</taxon>
        <taxon>Caudoviricetes</taxon>
        <taxon>Connertonviridae</taxon>
        <taxon>Firehammervirus</taxon>
        <taxon>Firehammervirus CPt10</taxon>
    </lineage>
</organism>
<sequence>MKFSDFLEEQAIAKSGDYDFGNLKYLDGPRYTSIEYTFDKSPFVYKVIYDDREYYFYRRESYHILATKVPEDYPTKTNPNGTKDRFYPIAMIRLLPTDKIKRMGYKNTYTVSAVEVDKDLRGKKLGKLLYYLSTAVLKYTLLGDSEQYENARRIYYSFSNNPGFTVDIIKLGQGVLAKNVNLNDHNDERVWSTTPDKVGTLHRVVLKSVHMESKVEVKKLK</sequence>
<reference evidence="1 2" key="1">
    <citation type="submission" date="2019-01" db="EMBL/GenBank/DDBJ databases">
        <title>Complete genome sequence of Campylobacter bacteriophage CP20.</title>
        <authorList>
            <person name="Connerton I.F."/>
        </authorList>
    </citation>
    <scope>NUCLEOTIDE SEQUENCE [LARGE SCALE GENOMIC DNA]</scope>
</reference>
<protein>
    <submittedName>
        <fullName evidence="1">Uncharacterized protein</fullName>
    </submittedName>
</protein>